<evidence type="ECO:0000313" key="16">
    <source>
        <dbReference type="Proteomes" id="UP000694568"/>
    </source>
</evidence>
<keyword evidence="10" id="KW-0325">Glycoprotein</keyword>
<comment type="similarity">
    <text evidence="2">Belongs to the immunoglobulin superfamily. Contactin family.</text>
</comment>
<sequence length="1006" mass="111449">IISVWEHFASLLIHSLAFLTQFVIYPGLVCLLSADEATGYGPVFEEQPVDTIYPEESPEAKITMSCRARANPPATYKWIMEDMEIDLNAQGSHYSLVGGNLVISNPIKTKHVGQYFCLATNMYGTVISREASVQFGYLDLFSSEERESVLVKEGQGAVLLCAPPPHYPGTLSFRWILNEFPTFIPLDKRRFVSQITGNLYISKVDSSDSGNYSCIASSQSISKSVFSNYIPLVPLAERPIRKYPADLKVKFPDTTALVGQNITLECFALGNPVPEIRWKKLDGQLPPNHEVRMAGAHLHLYNVQFEDGGSYQCEAVNSRGKDYHAARVSVEAFPEWMEHISSTEKDLSSDYTMSCVASGKPEPRIRWLKNGELSDRKEMRFSSLTFDDSGMYQCIAENHHGVIYANAELRVHVCAPTFEHNPVKRVLAPKNGRVVIQCRPKAAPKPTFSWSKDTELLYNSTRVFIWEDGSLEILNVTRADEGRYTCFAENDRGKANSTGSLLVTESTKITMAPSNADVKVGENTRMQCAASHDPSLDITFIWSLDGRVIDLHKDSQHYERTLDTVGKLCLSILQLKHAGRYTCTAQTPIDNVTASAHLVVRGPPGAPGGVRVMNKTDKSVTLQWSRGADNHNPISKYTIQYRDSFSKEVWKNATTYVEGNTEMATVVDLFPWIEYEFRVIATSALGTGEPSSPSPKDKTLEAIPVVAPSDVGGGGGSSRELTITWTPVQPQYYYGPNFGYIVAFKPQDGHEWSKVTVADPQAKRYVHKDPSIPPSTEFQVKVKAFNSKGEGPFSLTAIIYSAQDAPSEAPVSVDGRALSATEAIVWWLPLSQSNIDGYQVKYWRNQEDSEGRAQRVVVPGSENHTRLESMKPDSHYLIEVRGYNSAGYGPASEHLQIHTKKAPPSRPPRIAGKKLKGRKVNIVWEHVEPLANEAPVDGYKVLCRQQGHSTGTLYTTGKQSIDLLLPTDGNYVVEVRAHTEGGDGAVAQVNITGNRQTHLSPSFTIL</sequence>
<keyword evidence="9" id="KW-1015">Disulfide bond</keyword>
<evidence type="ECO:0000256" key="10">
    <source>
        <dbReference type="ARBA" id="ARBA00023180"/>
    </source>
</evidence>
<dbReference type="PANTHER" id="PTHR44170">
    <property type="entry name" value="PROTEIN SIDEKICK"/>
    <property type="match status" value="1"/>
</dbReference>
<dbReference type="GeneTree" id="ENSGT00940000155915"/>
<dbReference type="InterPro" id="IPR003599">
    <property type="entry name" value="Ig_sub"/>
</dbReference>
<evidence type="ECO:0000256" key="7">
    <source>
        <dbReference type="ARBA" id="ARBA00022889"/>
    </source>
</evidence>
<dbReference type="FunFam" id="2.60.40.10:FF:000044">
    <property type="entry name" value="Contactin 1"/>
    <property type="match status" value="1"/>
</dbReference>
<evidence type="ECO:0000256" key="9">
    <source>
        <dbReference type="ARBA" id="ARBA00023157"/>
    </source>
</evidence>
<feature type="domain" description="Ig-like" evidence="13">
    <location>
        <begin position="334"/>
        <end position="410"/>
    </location>
</feature>
<dbReference type="FunFam" id="2.60.40.10:FF:000028">
    <property type="entry name" value="Neuronal cell adhesion molecule"/>
    <property type="match status" value="1"/>
</dbReference>
<dbReference type="Pfam" id="PF13927">
    <property type="entry name" value="Ig_3"/>
    <property type="match status" value="4"/>
</dbReference>
<dbReference type="FunFam" id="2.60.40.10:FF:000004">
    <property type="entry name" value="DCC isoform 1"/>
    <property type="match status" value="2"/>
</dbReference>
<gene>
    <name evidence="15" type="primary">LOC116038772</name>
</gene>
<dbReference type="InterPro" id="IPR013783">
    <property type="entry name" value="Ig-like_fold"/>
</dbReference>
<keyword evidence="11" id="KW-0449">Lipoprotein</keyword>
<feature type="domain" description="Fibronectin type-III" evidence="14">
    <location>
        <begin position="606"/>
        <end position="702"/>
    </location>
</feature>
<dbReference type="GO" id="GO:0098632">
    <property type="term" value="F:cell-cell adhesion mediator activity"/>
    <property type="evidence" value="ECO:0007669"/>
    <property type="project" value="TreeGrafter"/>
</dbReference>
<feature type="domain" description="Fibronectin type-III" evidence="14">
    <location>
        <begin position="707"/>
        <end position="804"/>
    </location>
</feature>
<dbReference type="GO" id="GO:0098552">
    <property type="term" value="C:side of membrane"/>
    <property type="evidence" value="ECO:0007669"/>
    <property type="project" value="UniProtKB-KW"/>
</dbReference>
<evidence type="ECO:0000256" key="12">
    <source>
        <dbReference type="ARBA" id="ARBA00023319"/>
    </source>
</evidence>
<dbReference type="SMART" id="SM00060">
    <property type="entry name" value="FN3"/>
    <property type="match status" value="4"/>
</dbReference>
<proteinExistence type="inferred from homology"/>
<dbReference type="InterPro" id="IPR036116">
    <property type="entry name" value="FN3_sf"/>
</dbReference>
<reference evidence="15" key="2">
    <citation type="submission" date="2025-09" db="UniProtKB">
        <authorList>
            <consortium name="Ensembl"/>
        </authorList>
    </citation>
    <scope>IDENTIFICATION</scope>
</reference>
<keyword evidence="8" id="KW-0472">Membrane</keyword>
<keyword evidence="5" id="KW-0732">Signal</keyword>
<feature type="domain" description="Fibronectin type-III" evidence="14">
    <location>
        <begin position="809"/>
        <end position="902"/>
    </location>
</feature>
<reference evidence="15" key="1">
    <citation type="submission" date="2025-08" db="UniProtKB">
        <authorList>
            <consortium name="Ensembl"/>
        </authorList>
    </citation>
    <scope>IDENTIFICATION</scope>
</reference>
<dbReference type="SMART" id="SM00409">
    <property type="entry name" value="IG"/>
    <property type="match status" value="6"/>
</dbReference>
<dbReference type="Ensembl" id="ENSSLUT00000055560.1">
    <property type="protein sequence ID" value="ENSSLUP00000053975.1"/>
    <property type="gene ID" value="ENSSLUG00000021304.1"/>
</dbReference>
<dbReference type="FunFam" id="2.60.40.10:FF:000064">
    <property type="entry name" value="Contactin 1"/>
    <property type="match status" value="1"/>
</dbReference>
<dbReference type="FunFam" id="2.60.40.10:FF:000054">
    <property type="entry name" value="Contactin 1"/>
    <property type="match status" value="1"/>
</dbReference>
<dbReference type="GO" id="GO:0007411">
    <property type="term" value="P:axon guidance"/>
    <property type="evidence" value="ECO:0007669"/>
    <property type="project" value="TreeGrafter"/>
</dbReference>
<keyword evidence="12" id="KW-0393">Immunoglobulin domain</keyword>
<keyword evidence="16" id="KW-1185">Reference proteome</keyword>
<dbReference type="SUPFAM" id="SSF48726">
    <property type="entry name" value="Immunoglobulin"/>
    <property type="match status" value="6"/>
</dbReference>
<keyword evidence="3" id="KW-1003">Cell membrane</keyword>
<feature type="domain" description="Ig-like" evidence="13">
    <location>
        <begin position="139"/>
        <end position="226"/>
    </location>
</feature>
<organism evidence="15 16">
    <name type="scientific">Sander lucioperca</name>
    <name type="common">Pike-perch</name>
    <name type="synonym">Perca lucioperca</name>
    <dbReference type="NCBI Taxonomy" id="283035"/>
    <lineage>
        <taxon>Eukaryota</taxon>
        <taxon>Metazoa</taxon>
        <taxon>Chordata</taxon>
        <taxon>Craniata</taxon>
        <taxon>Vertebrata</taxon>
        <taxon>Euteleostomi</taxon>
        <taxon>Actinopterygii</taxon>
        <taxon>Neopterygii</taxon>
        <taxon>Teleostei</taxon>
        <taxon>Neoteleostei</taxon>
        <taxon>Acanthomorphata</taxon>
        <taxon>Eupercaria</taxon>
        <taxon>Perciformes</taxon>
        <taxon>Percoidei</taxon>
        <taxon>Percidae</taxon>
        <taxon>Luciopercinae</taxon>
        <taxon>Sander</taxon>
    </lineage>
</organism>
<evidence type="ECO:0000256" key="1">
    <source>
        <dbReference type="ARBA" id="ARBA00004609"/>
    </source>
</evidence>
<dbReference type="FunFam" id="2.60.40.10:FF:000005">
    <property type="entry name" value="Neuronal cell adhesion molecule"/>
    <property type="match status" value="1"/>
</dbReference>
<keyword evidence="7" id="KW-0130">Cell adhesion</keyword>
<dbReference type="InterPro" id="IPR013098">
    <property type="entry name" value="Ig_I-set"/>
</dbReference>
<accession>A0A8D0AEK0</accession>
<feature type="domain" description="Ig-like" evidence="13">
    <location>
        <begin position="416"/>
        <end position="504"/>
    </location>
</feature>
<keyword evidence="6" id="KW-0677">Repeat</keyword>
<evidence type="ECO:0000256" key="4">
    <source>
        <dbReference type="ARBA" id="ARBA00022622"/>
    </source>
</evidence>
<dbReference type="Gene3D" id="2.60.40.10">
    <property type="entry name" value="Immunoglobulins"/>
    <property type="match status" value="10"/>
</dbReference>
<dbReference type="InterPro" id="IPR003598">
    <property type="entry name" value="Ig_sub2"/>
</dbReference>
<evidence type="ECO:0000256" key="2">
    <source>
        <dbReference type="ARBA" id="ARBA00009812"/>
    </source>
</evidence>
<dbReference type="InterPro" id="IPR003961">
    <property type="entry name" value="FN3_dom"/>
</dbReference>
<feature type="domain" description="Ig-like" evidence="13">
    <location>
        <begin position="507"/>
        <end position="593"/>
    </location>
</feature>
<evidence type="ECO:0000256" key="8">
    <source>
        <dbReference type="ARBA" id="ARBA00023136"/>
    </source>
</evidence>
<dbReference type="InterPro" id="IPR007110">
    <property type="entry name" value="Ig-like_dom"/>
</dbReference>
<keyword evidence="4" id="KW-0336">GPI-anchor</keyword>
<evidence type="ECO:0000313" key="15">
    <source>
        <dbReference type="Ensembl" id="ENSSLUP00000053975.1"/>
    </source>
</evidence>
<dbReference type="CDD" id="cd00063">
    <property type="entry name" value="FN3"/>
    <property type="match status" value="4"/>
</dbReference>
<evidence type="ECO:0000256" key="6">
    <source>
        <dbReference type="ARBA" id="ARBA00022737"/>
    </source>
</evidence>
<evidence type="ECO:0000259" key="14">
    <source>
        <dbReference type="PROSITE" id="PS50853"/>
    </source>
</evidence>
<evidence type="ECO:0000256" key="11">
    <source>
        <dbReference type="ARBA" id="ARBA00023288"/>
    </source>
</evidence>
<dbReference type="Proteomes" id="UP000694568">
    <property type="component" value="Unplaced"/>
</dbReference>
<evidence type="ECO:0000259" key="13">
    <source>
        <dbReference type="PROSITE" id="PS50835"/>
    </source>
</evidence>
<dbReference type="SMART" id="SM00408">
    <property type="entry name" value="IGc2"/>
    <property type="match status" value="6"/>
</dbReference>
<dbReference type="PROSITE" id="PS50853">
    <property type="entry name" value="FN3"/>
    <property type="match status" value="3"/>
</dbReference>
<dbReference type="GO" id="GO:0007420">
    <property type="term" value="P:brain development"/>
    <property type="evidence" value="ECO:0007669"/>
    <property type="project" value="TreeGrafter"/>
</dbReference>
<dbReference type="FunFam" id="2.60.40.10:FF:000035">
    <property type="entry name" value="Contactin 1"/>
    <property type="match status" value="1"/>
</dbReference>
<dbReference type="FunFam" id="2.60.40.10:FF:000052">
    <property type="entry name" value="Contactin 1"/>
    <property type="match status" value="1"/>
</dbReference>
<dbReference type="GO" id="GO:0005886">
    <property type="term" value="C:plasma membrane"/>
    <property type="evidence" value="ECO:0007669"/>
    <property type="project" value="UniProtKB-SubCell"/>
</dbReference>
<dbReference type="SUPFAM" id="SSF49265">
    <property type="entry name" value="Fibronectin type III"/>
    <property type="match status" value="2"/>
</dbReference>
<dbReference type="Pfam" id="PF07679">
    <property type="entry name" value="I-set"/>
    <property type="match status" value="2"/>
</dbReference>
<name>A0A8D0AEK0_SANLU</name>
<dbReference type="PANTHER" id="PTHR44170:SF10">
    <property type="entry name" value="CONTACTIN-1"/>
    <property type="match status" value="1"/>
</dbReference>
<evidence type="ECO:0000256" key="3">
    <source>
        <dbReference type="ARBA" id="ARBA00022475"/>
    </source>
</evidence>
<evidence type="ECO:0000256" key="5">
    <source>
        <dbReference type="ARBA" id="ARBA00022729"/>
    </source>
</evidence>
<dbReference type="PROSITE" id="PS50835">
    <property type="entry name" value="IG_LIKE"/>
    <property type="match status" value="6"/>
</dbReference>
<protein>
    <submittedName>
        <fullName evidence="15">Contactin 1</fullName>
    </submittedName>
</protein>
<feature type="domain" description="Ig-like" evidence="13">
    <location>
        <begin position="42"/>
        <end position="134"/>
    </location>
</feature>
<dbReference type="GO" id="GO:0030424">
    <property type="term" value="C:axon"/>
    <property type="evidence" value="ECO:0007669"/>
    <property type="project" value="TreeGrafter"/>
</dbReference>
<dbReference type="AlphaFoldDB" id="A0A8D0AEK0"/>
<dbReference type="FunFam" id="2.60.40.10:FF:000047">
    <property type="entry name" value="Contactin 1"/>
    <property type="match status" value="1"/>
</dbReference>
<comment type="subcellular location">
    <subcellularLocation>
        <location evidence="1">Cell membrane</location>
        <topology evidence="1">Lipid-anchor</topology>
        <topology evidence="1">GPI-anchor</topology>
    </subcellularLocation>
</comment>
<dbReference type="Pfam" id="PF00041">
    <property type="entry name" value="fn3"/>
    <property type="match status" value="3"/>
</dbReference>
<dbReference type="InterPro" id="IPR036179">
    <property type="entry name" value="Ig-like_dom_sf"/>
</dbReference>
<feature type="domain" description="Ig-like" evidence="13">
    <location>
        <begin position="244"/>
        <end position="329"/>
    </location>
</feature>